<comment type="caution">
    <text evidence="1">The sequence shown here is derived from an EMBL/GenBank/DDBJ whole genome shotgun (WGS) entry which is preliminary data.</text>
</comment>
<reference evidence="1 2" key="1">
    <citation type="submission" date="2019-05" db="EMBL/GenBank/DDBJ databases">
        <title>Emergence of the Ug99 lineage of the wheat stem rust pathogen through somatic hybridization.</title>
        <authorList>
            <person name="Li F."/>
            <person name="Upadhyaya N.M."/>
            <person name="Sperschneider J."/>
            <person name="Matny O."/>
            <person name="Nguyen-Phuc H."/>
            <person name="Mago R."/>
            <person name="Raley C."/>
            <person name="Miller M.E."/>
            <person name="Silverstein K.A.T."/>
            <person name="Henningsen E."/>
            <person name="Hirsch C.D."/>
            <person name="Visser B."/>
            <person name="Pretorius Z.A."/>
            <person name="Steffenson B.J."/>
            <person name="Schwessinger B."/>
            <person name="Dodds P.N."/>
            <person name="Figueroa M."/>
        </authorList>
    </citation>
    <scope>NUCLEOTIDE SEQUENCE [LARGE SCALE GENOMIC DNA]</scope>
    <source>
        <strain evidence="1 2">Ug99</strain>
    </source>
</reference>
<sequence length="83" mass="9526">MPQPRAKPGRVDPPRPAQTRAAIRWLEGLMGRPEWSTSSSQNELAGSNRQMLSVRLHNPRSFLLPNCRHQSERSVRRDIVVAW</sequence>
<evidence type="ECO:0000313" key="2">
    <source>
        <dbReference type="Proteomes" id="UP000325313"/>
    </source>
</evidence>
<name>A0A5B0RBN7_PUCGR</name>
<dbReference type="AlphaFoldDB" id="A0A5B0RBN7"/>
<evidence type="ECO:0000313" key="1">
    <source>
        <dbReference type="EMBL" id="KAA1122728.1"/>
    </source>
</evidence>
<dbReference type="Proteomes" id="UP000325313">
    <property type="component" value="Unassembled WGS sequence"/>
</dbReference>
<dbReference type="EMBL" id="VDEP01000218">
    <property type="protein sequence ID" value="KAA1122728.1"/>
    <property type="molecule type" value="Genomic_DNA"/>
</dbReference>
<accession>A0A5B0RBN7</accession>
<gene>
    <name evidence="1" type="ORF">PGTUg99_002733</name>
</gene>
<organism evidence="1 2">
    <name type="scientific">Puccinia graminis f. sp. tritici</name>
    <dbReference type="NCBI Taxonomy" id="56615"/>
    <lineage>
        <taxon>Eukaryota</taxon>
        <taxon>Fungi</taxon>
        <taxon>Dikarya</taxon>
        <taxon>Basidiomycota</taxon>
        <taxon>Pucciniomycotina</taxon>
        <taxon>Pucciniomycetes</taxon>
        <taxon>Pucciniales</taxon>
        <taxon>Pucciniaceae</taxon>
        <taxon>Puccinia</taxon>
    </lineage>
</organism>
<proteinExistence type="predicted"/>
<protein>
    <submittedName>
        <fullName evidence="1">Uncharacterized protein</fullName>
    </submittedName>
</protein>